<dbReference type="InterPro" id="IPR016130">
    <property type="entry name" value="Tyr_Pase_AS"/>
</dbReference>
<feature type="region of interest" description="Disordered" evidence="1">
    <location>
        <begin position="202"/>
        <end position="233"/>
    </location>
</feature>
<dbReference type="EMBL" id="JAQQAF010000006">
    <property type="protein sequence ID" value="KAJ8477752.1"/>
    <property type="molecule type" value="Genomic_DNA"/>
</dbReference>
<evidence type="ECO:0000313" key="2">
    <source>
        <dbReference type="EMBL" id="KAJ8477752.1"/>
    </source>
</evidence>
<evidence type="ECO:0000256" key="1">
    <source>
        <dbReference type="SAM" id="MobiDB-lite"/>
    </source>
</evidence>
<feature type="region of interest" description="Disordered" evidence="1">
    <location>
        <begin position="1"/>
        <end position="68"/>
    </location>
</feature>
<feature type="compositionally biased region" description="Gly residues" evidence="1">
    <location>
        <begin position="1"/>
        <end position="15"/>
    </location>
</feature>
<sequence>MVHCEMGGGRSGHCGFGSDMMQGAAEDEEEEATSAGEKGRRVGRVPVAGQKQTECRWHGRSKQSSSRTEEPLCFSPGCLVLGRNPRPEEVAAPRRGHRGREDATAACEETLPDLCCGSIGDRCKSDRQRSKDVTDVGVLQECDGADDWSIKGSVAGSVSERVVEATTARGRNSKRSAGSKVVAHVGKEPYLVWKQRAEMRQGEAGEAVDKGGNGATDKVQQGSGGELKQRSSSRRARWLQWCSSAAGQRWRAEAEIQQSPGAMAAMVQRCSRAAVES</sequence>
<accession>A0AAV8QNL3</accession>
<dbReference type="AlphaFoldDB" id="A0AAV8QNL3"/>
<comment type="caution">
    <text evidence="2">The sequence shown here is derived from an EMBL/GenBank/DDBJ whole genome shotgun (WGS) entry which is preliminary data.</text>
</comment>
<organism evidence="2 3">
    <name type="scientific">Ensete ventricosum</name>
    <name type="common">Abyssinian banana</name>
    <name type="synonym">Musa ensete</name>
    <dbReference type="NCBI Taxonomy" id="4639"/>
    <lineage>
        <taxon>Eukaryota</taxon>
        <taxon>Viridiplantae</taxon>
        <taxon>Streptophyta</taxon>
        <taxon>Embryophyta</taxon>
        <taxon>Tracheophyta</taxon>
        <taxon>Spermatophyta</taxon>
        <taxon>Magnoliopsida</taxon>
        <taxon>Liliopsida</taxon>
        <taxon>Zingiberales</taxon>
        <taxon>Musaceae</taxon>
        <taxon>Ensete</taxon>
    </lineage>
</organism>
<dbReference type="PROSITE" id="PS00383">
    <property type="entry name" value="TYR_PHOSPHATASE_1"/>
    <property type="match status" value="1"/>
</dbReference>
<proteinExistence type="predicted"/>
<evidence type="ECO:0000313" key="3">
    <source>
        <dbReference type="Proteomes" id="UP001222027"/>
    </source>
</evidence>
<dbReference type="Proteomes" id="UP001222027">
    <property type="component" value="Unassembled WGS sequence"/>
</dbReference>
<reference evidence="2 3" key="1">
    <citation type="submission" date="2022-12" db="EMBL/GenBank/DDBJ databases">
        <title>Chromosome-scale assembly of the Ensete ventricosum genome.</title>
        <authorList>
            <person name="Dussert Y."/>
            <person name="Stocks J."/>
            <person name="Wendawek A."/>
            <person name="Woldeyes F."/>
            <person name="Nichols R.A."/>
            <person name="Borrell J.S."/>
        </authorList>
    </citation>
    <scope>NUCLEOTIDE SEQUENCE [LARGE SCALE GENOMIC DNA]</scope>
    <source>
        <strain evidence="3">cv. Maze</strain>
        <tissue evidence="2">Seeds</tissue>
    </source>
</reference>
<gene>
    <name evidence="2" type="ORF">OPV22_021479</name>
</gene>
<protein>
    <submittedName>
        <fullName evidence="2">Uncharacterized protein</fullName>
    </submittedName>
</protein>
<name>A0AAV8QNL3_ENSVE</name>
<keyword evidence="3" id="KW-1185">Reference proteome</keyword>